<protein>
    <recommendedName>
        <fullName evidence="9">Efflux pump membrane transporter</fullName>
    </recommendedName>
</protein>
<dbReference type="Gene3D" id="3.30.70.1440">
    <property type="entry name" value="Multidrug efflux transporter AcrB pore domain"/>
    <property type="match status" value="1"/>
</dbReference>
<evidence type="ECO:0000256" key="2">
    <source>
        <dbReference type="ARBA" id="ARBA00010942"/>
    </source>
</evidence>
<sequence length="1046" mass="111975">MAKFFIRRPIFAWVIAIVIMLGGILAINTLSVSQYPDIAPTTVRITATYSGASADTVRKSVTQIIEDGMTGLDGLTYMTSSSSTGQATVSLTFDSNIDKDIAQVQVQNKLQLVTSQLPSVVQALGLNVSRSTSSILLVGALVGSNEKYSSADLGDVFSTQIEDQIKRLEGVGSINLFGSAYAMRIWLDPFKLNKFQLTPADVTSAIQAQNTQVSVGSMGALPSVEGQQLNVTMTAQSQLSTVPDFERIILKVDTSGAAVRLSDVARVEIGQESYAASSRSNRHPAAGFAVNLATGANALDTAARVKAKLASIAPSLPQDIKIIYPYDTTPFVSLSIEKVVHTLIEAIVLVFFVLLIFLQNFRATLIPMIAVPVVLLGTFGILSATGYSINTLTMFAMVLAIGLLVDDAIVVVENVERIMSEEGLDPLEATEKSMGEITGAIVGIALVLTAVFIPMAFFGGSTGIIYRQFSVTIVSAMLLSALVALVLTPALCATLLKPINKDHKKTTGPAAWFNRNFDRTTSGYVSSVGYLLGRPLRVLLMFAIVVVGCAWFFMRMPSSFLPQEDQGVLMTIIQLPNGATATQTDAVIKKVEDYYLDKEKDGVQDVFAVNGFSFSGSGQNNALVFARLKDFDDRKAKNLAAAAIVQRAMGYFFTIREAQVFPLMPPAIQGLGTSSGFSMYLVDTGNHGAEALVAASKRLISEANSGHLISSMRSNDRDEENQIKVMLDQEKLSAMGVAIASANSMLTTIFAGTDVNDFTLNNKIKKVYVQADAPYRMQAEDLKYWNARNSKNEMVPFSSFTETKWVSGLPSISAYNAVNAFSMEGASAPGVSSGDAMNEVERIVSQMGGGYTVAWQGISYQERLSGSQAPLLYALSILIVFLCLSALYESWSIPFSVIMAVPVGVLGALAAAHVFGQSNDVYFKVGLLTTIGLAAKNAILIVEFAKERQEHGLSLFDATLEAAKLRLRPIIMTSLAFILGVVPLAIATGAGSAAQNAIGVGVLGGMLAATVLGIFFVPSFFVIVRRFSNRAKPKRNAVAKTTDSIS</sequence>
<comment type="similarity">
    <text evidence="2 9">Belongs to the resistance-nodulation-cell division (RND) (TC 2.A.6) family.</text>
</comment>
<feature type="transmembrane region" description="Helical" evidence="9">
    <location>
        <begin position="965"/>
        <end position="986"/>
    </location>
</feature>
<feature type="transmembrane region" description="Helical" evidence="9">
    <location>
        <begin position="339"/>
        <end position="358"/>
    </location>
</feature>
<organism evidence="10 11">
    <name type="scientific">Rhizobium oryziradicis</name>
    <dbReference type="NCBI Taxonomy" id="1867956"/>
    <lineage>
        <taxon>Bacteria</taxon>
        <taxon>Pseudomonadati</taxon>
        <taxon>Pseudomonadota</taxon>
        <taxon>Alphaproteobacteria</taxon>
        <taxon>Hyphomicrobiales</taxon>
        <taxon>Rhizobiaceae</taxon>
        <taxon>Rhizobium/Agrobacterium group</taxon>
        <taxon>Rhizobium</taxon>
    </lineage>
</organism>
<dbReference type="GO" id="GO:0042910">
    <property type="term" value="F:xenobiotic transmembrane transporter activity"/>
    <property type="evidence" value="ECO:0007669"/>
    <property type="project" value="TreeGrafter"/>
</dbReference>
<evidence type="ECO:0000256" key="5">
    <source>
        <dbReference type="ARBA" id="ARBA00022519"/>
    </source>
</evidence>
<keyword evidence="8 9" id="KW-0472">Membrane</keyword>
<feature type="transmembrane region" description="Helical" evidence="9">
    <location>
        <begin position="871"/>
        <end position="888"/>
    </location>
</feature>
<dbReference type="SUPFAM" id="SSF82714">
    <property type="entry name" value="Multidrug efflux transporter AcrB TolC docking domain, DN and DC subdomains"/>
    <property type="match status" value="2"/>
</dbReference>
<feature type="transmembrane region" description="Helical" evidence="9">
    <location>
        <begin position="365"/>
        <end position="389"/>
    </location>
</feature>
<dbReference type="SUPFAM" id="SSF82693">
    <property type="entry name" value="Multidrug efflux transporter AcrB pore domain, PN1, PN2, PC1 and PC2 subdomains"/>
    <property type="match status" value="4"/>
</dbReference>
<dbReference type="FunFam" id="1.20.1640.10:FF:000001">
    <property type="entry name" value="Efflux pump membrane transporter"/>
    <property type="match status" value="1"/>
</dbReference>
<dbReference type="PRINTS" id="PR00702">
    <property type="entry name" value="ACRIFLAVINRP"/>
</dbReference>
<evidence type="ECO:0000256" key="1">
    <source>
        <dbReference type="ARBA" id="ARBA00004429"/>
    </source>
</evidence>
<name>A0A1Q8ZX24_9HYPH</name>
<dbReference type="AlphaFoldDB" id="A0A1Q8ZX24"/>
<dbReference type="STRING" id="1867956.BJF95_16835"/>
<evidence type="ECO:0000256" key="4">
    <source>
        <dbReference type="ARBA" id="ARBA00022475"/>
    </source>
</evidence>
<keyword evidence="11" id="KW-1185">Reference proteome</keyword>
<evidence type="ECO:0000256" key="8">
    <source>
        <dbReference type="ARBA" id="ARBA00023136"/>
    </source>
</evidence>
<feature type="transmembrane region" description="Helical" evidence="9">
    <location>
        <begin position="895"/>
        <end position="915"/>
    </location>
</feature>
<feature type="transmembrane region" description="Helical" evidence="9">
    <location>
        <begin position="437"/>
        <end position="457"/>
    </location>
</feature>
<dbReference type="PANTHER" id="PTHR32063:SF13">
    <property type="entry name" value="MULTIDRUG EFFLUX PUMP SUBUNIT ACRB-RELATED"/>
    <property type="match status" value="1"/>
</dbReference>
<keyword evidence="5 9" id="KW-0997">Cell inner membrane</keyword>
<dbReference type="Gene3D" id="1.20.1640.10">
    <property type="entry name" value="Multidrug efflux transporter AcrB transmembrane domain"/>
    <property type="match status" value="2"/>
</dbReference>
<feature type="transmembrane region" description="Helical" evidence="9">
    <location>
        <begin position="469"/>
        <end position="496"/>
    </location>
</feature>
<evidence type="ECO:0000313" key="11">
    <source>
        <dbReference type="Proteomes" id="UP000186894"/>
    </source>
</evidence>
<dbReference type="SUPFAM" id="SSF82866">
    <property type="entry name" value="Multidrug efflux transporter AcrB transmembrane domain"/>
    <property type="match status" value="2"/>
</dbReference>
<dbReference type="NCBIfam" id="NF000282">
    <property type="entry name" value="RND_permease_1"/>
    <property type="match status" value="1"/>
</dbReference>
<feature type="transmembrane region" description="Helical" evidence="9">
    <location>
        <begin position="921"/>
        <end position="944"/>
    </location>
</feature>
<feature type="transmembrane region" description="Helical" evidence="9">
    <location>
        <begin position="998"/>
        <end position="1024"/>
    </location>
</feature>
<comment type="subcellular location">
    <subcellularLocation>
        <location evidence="1 9">Cell inner membrane</location>
        <topology evidence="1 9">Multi-pass membrane protein</topology>
    </subcellularLocation>
</comment>
<evidence type="ECO:0000256" key="6">
    <source>
        <dbReference type="ARBA" id="ARBA00022692"/>
    </source>
</evidence>
<keyword evidence="4" id="KW-1003">Cell membrane</keyword>
<comment type="caution">
    <text evidence="9">Lacks conserved residue(s) required for the propagation of feature annotation.</text>
</comment>
<dbReference type="GO" id="GO:0005886">
    <property type="term" value="C:plasma membrane"/>
    <property type="evidence" value="ECO:0007669"/>
    <property type="project" value="UniProtKB-SubCell"/>
</dbReference>
<keyword evidence="6 9" id="KW-0812">Transmembrane</keyword>
<dbReference type="FunFam" id="3.30.70.1430:FF:000002">
    <property type="entry name" value="Efflux pump membrane transporter"/>
    <property type="match status" value="1"/>
</dbReference>
<dbReference type="PANTHER" id="PTHR32063">
    <property type="match status" value="1"/>
</dbReference>
<comment type="caution">
    <text evidence="10">The sequence shown here is derived from an EMBL/GenBank/DDBJ whole genome shotgun (WGS) entry which is preliminary data.</text>
</comment>
<dbReference type="OrthoDB" id="9807350at2"/>
<evidence type="ECO:0000256" key="9">
    <source>
        <dbReference type="RuleBase" id="RU364070"/>
    </source>
</evidence>
<dbReference type="InterPro" id="IPR004764">
    <property type="entry name" value="MdtF-like"/>
</dbReference>
<dbReference type="InterPro" id="IPR001036">
    <property type="entry name" value="Acrflvin-R"/>
</dbReference>
<dbReference type="EMBL" id="MKIM01000020">
    <property type="protein sequence ID" value="OLP46638.1"/>
    <property type="molecule type" value="Genomic_DNA"/>
</dbReference>
<dbReference type="NCBIfam" id="TIGR00915">
    <property type="entry name" value="2A0602"/>
    <property type="match status" value="1"/>
</dbReference>
<evidence type="ECO:0000313" key="10">
    <source>
        <dbReference type="EMBL" id="OLP46638.1"/>
    </source>
</evidence>
<evidence type="ECO:0000256" key="3">
    <source>
        <dbReference type="ARBA" id="ARBA00022448"/>
    </source>
</evidence>
<dbReference type="Pfam" id="PF00873">
    <property type="entry name" value="ACR_tran"/>
    <property type="match status" value="1"/>
</dbReference>
<keyword evidence="3 9" id="KW-0813">Transport</keyword>
<dbReference type="Gene3D" id="3.30.2090.10">
    <property type="entry name" value="Multidrug efflux transporter AcrB TolC docking domain, DN and DC subdomains"/>
    <property type="match status" value="2"/>
</dbReference>
<proteinExistence type="inferred from homology"/>
<reference evidence="10 11" key="1">
    <citation type="submission" date="2016-09" db="EMBL/GenBank/DDBJ databases">
        <title>Rhizobium oryziradicis sp. nov., isolated from the root of rice.</title>
        <authorList>
            <person name="Zhao J."/>
            <person name="Zhang X."/>
        </authorList>
    </citation>
    <scope>NUCLEOTIDE SEQUENCE [LARGE SCALE GENOMIC DNA]</scope>
    <source>
        <strain evidence="10 11">N19</strain>
    </source>
</reference>
<dbReference type="Proteomes" id="UP000186894">
    <property type="component" value="Unassembled WGS sequence"/>
</dbReference>
<dbReference type="InterPro" id="IPR027463">
    <property type="entry name" value="AcrB_DN_DC_subdom"/>
</dbReference>
<accession>A0A1Q8ZX24</accession>
<dbReference type="FunFam" id="3.30.2090.10:FF:000001">
    <property type="entry name" value="Efflux pump membrane transporter"/>
    <property type="match status" value="1"/>
</dbReference>
<dbReference type="RefSeq" id="WP_075637915.1">
    <property type="nucleotide sequence ID" value="NZ_MKIM01000020.1"/>
</dbReference>
<feature type="transmembrane region" description="Helical" evidence="9">
    <location>
        <begin position="536"/>
        <end position="554"/>
    </location>
</feature>
<dbReference type="Gene3D" id="3.30.70.1320">
    <property type="entry name" value="Multidrug efflux transporter AcrB pore domain like"/>
    <property type="match status" value="1"/>
</dbReference>
<dbReference type="GO" id="GO:0009636">
    <property type="term" value="P:response to toxic substance"/>
    <property type="evidence" value="ECO:0007669"/>
    <property type="project" value="UniProtKB-ARBA"/>
</dbReference>
<dbReference type="FunFam" id="3.30.70.1430:FF:000001">
    <property type="entry name" value="Efflux pump membrane transporter"/>
    <property type="match status" value="1"/>
</dbReference>
<dbReference type="GO" id="GO:0015562">
    <property type="term" value="F:efflux transmembrane transporter activity"/>
    <property type="evidence" value="ECO:0007669"/>
    <property type="project" value="InterPro"/>
</dbReference>
<keyword evidence="7 9" id="KW-1133">Transmembrane helix</keyword>
<evidence type="ECO:0000256" key="7">
    <source>
        <dbReference type="ARBA" id="ARBA00022989"/>
    </source>
</evidence>
<dbReference type="Gene3D" id="3.30.70.1430">
    <property type="entry name" value="Multidrug efflux transporter AcrB pore domain"/>
    <property type="match status" value="2"/>
</dbReference>
<gene>
    <name evidence="10" type="ORF">BJF95_16835</name>
</gene>